<dbReference type="GO" id="GO:0003681">
    <property type="term" value="F:bent DNA binding"/>
    <property type="evidence" value="ECO:0007669"/>
    <property type="project" value="TreeGrafter"/>
</dbReference>
<dbReference type="InterPro" id="IPR037150">
    <property type="entry name" value="H-NS_C_dom_sf"/>
</dbReference>
<keyword evidence="4" id="KW-0238">DNA-binding</keyword>
<proteinExistence type="inferred from homology"/>
<evidence type="ECO:0000259" key="6">
    <source>
        <dbReference type="SMART" id="SM00528"/>
    </source>
</evidence>
<dbReference type="EMBL" id="CP014646">
    <property type="protein sequence ID" value="AMO38164.1"/>
    <property type="molecule type" value="Genomic_DNA"/>
</dbReference>
<dbReference type="InterPro" id="IPR027444">
    <property type="entry name" value="H-NS_C_dom"/>
</dbReference>
<evidence type="ECO:0000256" key="5">
    <source>
        <dbReference type="SAM" id="MobiDB-lite"/>
    </source>
</evidence>
<evidence type="ECO:0000313" key="7">
    <source>
        <dbReference type="EMBL" id="AMO38164.1"/>
    </source>
</evidence>
<dbReference type="PANTHER" id="PTHR38097">
    <property type="match status" value="1"/>
</dbReference>
<evidence type="ECO:0000256" key="3">
    <source>
        <dbReference type="ARBA" id="ARBA00022490"/>
    </source>
</evidence>
<dbReference type="GO" id="GO:0009295">
    <property type="term" value="C:nucleoid"/>
    <property type="evidence" value="ECO:0007669"/>
    <property type="project" value="UniProtKB-SubCell"/>
</dbReference>
<organism evidence="7 8">
    <name type="scientific">Thauera humireducens</name>
    <dbReference type="NCBI Taxonomy" id="1134435"/>
    <lineage>
        <taxon>Bacteria</taxon>
        <taxon>Pseudomonadati</taxon>
        <taxon>Pseudomonadota</taxon>
        <taxon>Betaproteobacteria</taxon>
        <taxon>Rhodocyclales</taxon>
        <taxon>Zoogloeaceae</taxon>
        <taxon>Thauera</taxon>
    </lineage>
</organism>
<sequence length="150" mass="16057">MTNLADYSLPQLKQLQTRITKEIEKRESDTKASLLKRLRKLAQEEGISLEDLLGRDAGTIAPAAKRGRPTAKSVSAKKEPLPAKYCNPNNLEQSWSGRGRKPGWFEAWVANGGSITALENAATVANKGRRGALAITPAAAEPVPEAPAAA</sequence>
<feature type="region of interest" description="Disordered" evidence="5">
    <location>
        <begin position="60"/>
        <end position="80"/>
    </location>
</feature>
<dbReference type="GO" id="GO:0032993">
    <property type="term" value="C:protein-DNA complex"/>
    <property type="evidence" value="ECO:0007669"/>
    <property type="project" value="TreeGrafter"/>
</dbReference>
<dbReference type="STRING" id="1134435.AC731_015200"/>
<reference evidence="8" key="1">
    <citation type="submission" date="2016-03" db="EMBL/GenBank/DDBJ databases">
        <authorList>
            <person name="Ma C."/>
            <person name="Zhou S."/>
            <person name="Yang G."/>
        </authorList>
    </citation>
    <scope>NUCLEOTIDE SEQUENCE [LARGE SCALE GENOMIC DNA]</scope>
    <source>
        <strain evidence="8">SgZ-1</strain>
    </source>
</reference>
<feature type="domain" description="DNA-binding protein H-NS-like C-terminal" evidence="6">
    <location>
        <begin position="75"/>
        <end position="120"/>
    </location>
</feature>
<evidence type="ECO:0000256" key="1">
    <source>
        <dbReference type="ARBA" id="ARBA00004453"/>
    </source>
</evidence>
<dbReference type="GO" id="GO:0003680">
    <property type="term" value="F:minor groove of adenine-thymine-rich DNA binding"/>
    <property type="evidence" value="ECO:0007669"/>
    <property type="project" value="TreeGrafter"/>
</dbReference>
<gene>
    <name evidence="7" type="ORF">AC731_015200</name>
</gene>
<dbReference type="Pfam" id="PF00816">
    <property type="entry name" value="Histone_HNS"/>
    <property type="match status" value="1"/>
</dbReference>
<dbReference type="GO" id="GO:0001217">
    <property type="term" value="F:DNA-binding transcription repressor activity"/>
    <property type="evidence" value="ECO:0007669"/>
    <property type="project" value="TreeGrafter"/>
</dbReference>
<dbReference type="KEGG" id="thu:AC731_015200"/>
<dbReference type="SMART" id="SM00528">
    <property type="entry name" value="HNS"/>
    <property type="match status" value="1"/>
</dbReference>
<dbReference type="PANTHER" id="PTHR38097:SF2">
    <property type="entry name" value="DNA-BINDING PROTEIN STPA"/>
    <property type="match status" value="1"/>
</dbReference>
<dbReference type="GO" id="GO:0000976">
    <property type="term" value="F:transcription cis-regulatory region binding"/>
    <property type="evidence" value="ECO:0007669"/>
    <property type="project" value="TreeGrafter"/>
</dbReference>
<keyword evidence="8" id="KW-1185">Reference proteome</keyword>
<dbReference type="RefSeq" id="WP_048707278.1">
    <property type="nucleotide sequence ID" value="NZ_CP014646.1"/>
</dbReference>
<name>A0A127K908_9RHOO</name>
<evidence type="ECO:0000313" key="8">
    <source>
        <dbReference type="Proteomes" id="UP000036902"/>
    </source>
</evidence>
<dbReference type="SUPFAM" id="SSF81273">
    <property type="entry name" value="H-NS histone-like proteins"/>
    <property type="match status" value="1"/>
</dbReference>
<dbReference type="GO" id="GO:0005829">
    <property type="term" value="C:cytosol"/>
    <property type="evidence" value="ECO:0007669"/>
    <property type="project" value="TreeGrafter"/>
</dbReference>
<evidence type="ECO:0000256" key="2">
    <source>
        <dbReference type="ARBA" id="ARBA00010610"/>
    </source>
</evidence>
<keyword evidence="3" id="KW-0963">Cytoplasm</keyword>
<dbReference type="AlphaFoldDB" id="A0A127K908"/>
<dbReference type="Gene3D" id="4.10.430.10">
    <property type="entry name" value="Histone-like protein H-NS, C-terminal domain"/>
    <property type="match status" value="1"/>
</dbReference>
<comment type="subcellular location">
    <subcellularLocation>
        <location evidence="1">Cytoplasm</location>
        <location evidence="1">Nucleoid</location>
    </subcellularLocation>
</comment>
<protein>
    <submittedName>
        <fullName evidence="7">Histone-like nucleoid-structuring protein</fullName>
    </submittedName>
</protein>
<accession>A0A127K908</accession>
<comment type="similarity">
    <text evidence="2">Belongs to the histone-like protein H-NS family.</text>
</comment>
<dbReference type="Proteomes" id="UP000036902">
    <property type="component" value="Chromosome"/>
</dbReference>
<evidence type="ECO:0000256" key="4">
    <source>
        <dbReference type="ARBA" id="ARBA00023125"/>
    </source>
</evidence>